<protein>
    <submittedName>
        <fullName evidence="2">Uncharacterized protein</fullName>
    </submittedName>
</protein>
<organism evidence="2 3">
    <name type="scientific">Rhizoctonia solani</name>
    <dbReference type="NCBI Taxonomy" id="456999"/>
    <lineage>
        <taxon>Eukaryota</taxon>
        <taxon>Fungi</taxon>
        <taxon>Dikarya</taxon>
        <taxon>Basidiomycota</taxon>
        <taxon>Agaricomycotina</taxon>
        <taxon>Agaricomycetes</taxon>
        <taxon>Cantharellales</taxon>
        <taxon>Ceratobasidiaceae</taxon>
        <taxon>Rhizoctonia</taxon>
    </lineage>
</organism>
<comment type="caution">
    <text evidence="2">The sequence shown here is derived from an EMBL/GenBank/DDBJ whole genome shotgun (WGS) entry which is preliminary data.</text>
</comment>
<reference evidence="2" key="1">
    <citation type="submission" date="2021-01" db="EMBL/GenBank/DDBJ databases">
        <authorList>
            <person name="Kaushik A."/>
        </authorList>
    </citation>
    <scope>NUCLEOTIDE SEQUENCE</scope>
    <source>
        <strain evidence="2">AG6-10EEA</strain>
    </source>
</reference>
<evidence type="ECO:0000313" key="3">
    <source>
        <dbReference type="Proteomes" id="UP000663853"/>
    </source>
</evidence>
<proteinExistence type="predicted"/>
<feature type="region of interest" description="Disordered" evidence="1">
    <location>
        <begin position="142"/>
        <end position="166"/>
    </location>
</feature>
<dbReference type="EMBL" id="CAJMXA010003511">
    <property type="protein sequence ID" value="CAE6499385.1"/>
    <property type="molecule type" value="Genomic_DNA"/>
</dbReference>
<gene>
    <name evidence="2" type="ORF">RDB_LOCUS110656</name>
</gene>
<evidence type="ECO:0000313" key="2">
    <source>
        <dbReference type="EMBL" id="CAE6499385.1"/>
    </source>
</evidence>
<name>A0A8H3CTJ2_9AGAM</name>
<accession>A0A8H3CTJ2</accession>
<feature type="compositionally biased region" description="Polar residues" evidence="1">
    <location>
        <begin position="143"/>
        <end position="166"/>
    </location>
</feature>
<dbReference type="AlphaFoldDB" id="A0A8H3CTJ2"/>
<evidence type="ECO:0000256" key="1">
    <source>
        <dbReference type="SAM" id="MobiDB-lite"/>
    </source>
</evidence>
<sequence>MSLADESQLKNCQPGASNAHVSSERTTLIEKISAAITAILRELVDAVKKFKCPARLDFADTESPMILPNTEGNKPFISQLRKLNGLRIRLSQILTHGYEILVKKYNATCAAIENALQRMKEYQTKLHEKFVKAKQEADEALSNDVTLKQAPQKQNTSSAFTKTSTQLNSGKNVKHIHQSFSLATGFVGLQRSFPPVKFITPWNNLDICSKSSGVY</sequence>
<dbReference type="Proteomes" id="UP000663853">
    <property type="component" value="Unassembled WGS sequence"/>
</dbReference>